<evidence type="ECO:0000313" key="2">
    <source>
        <dbReference type="EMBL" id="GEA27840.1"/>
    </source>
</evidence>
<protein>
    <recommendedName>
        <fullName evidence="1">GmrSD restriction endonucleases N-terminal domain-containing protein</fullName>
    </recommendedName>
</protein>
<comment type="caution">
    <text evidence="2">The sequence shown here is derived from an EMBL/GenBank/DDBJ whole genome shotgun (WGS) entry which is preliminary data.</text>
</comment>
<accession>A0A5J4FD14</accession>
<proteinExistence type="predicted"/>
<dbReference type="PANTHER" id="PTHR39639">
    <property type="entry name" value="CHROMOSOME 16, WHOLE GENOME SHOTGUN SEQUENCE"/>
    <property type="match status" value="1"/>
</dbReference>
<dbReference type="InterPro" id="IPR004919">
    <property type="entry name" value="GmrSD_N"/>
</dbReference>
<dbReference type="Pfam" id="PF03235">
    <property type="entry name" value="GmrSD_N"/>
    <property type="match status" value="1"/>
</dbReference>
<gene>
    <name evidence="2" type="ORF">MiAbW_02409</name>
</gene>
<evidence type="ECO:0000259" key="1">
    <source>
        <dbReference type="Pfam" id="PF03235"/>
    </source>
</evidence>
<reference evidence="2 3" key="1">
    <citation type="journal article" date="2019" name="FEMS Microbiol. Lett.">
        <title>A novel salt-tolerant genotype illuminates the sucrose gene evolution in freshwater bloom-forming cyanobacterium Microcystis aeruginosa.</title>
        <authorList>
            <person name="Tanabe Y."/>
            <person name="Yamaguchi H."/>
            <person name="Sano T."/>
            <person name="Kawachi M."/>
        </authorList>
    </citation>
    <scope>NUCLEOTIDE SEQUENCE [LARGE SCALE GENOMIC DNA]</scope>
    <source>
        <strain evidence="2 3">NIES-4325</strain>
    </source>
</reference>
<feature type="domain" description="GmrSD restriction endonucleases N-terminal" evidence="1">
    <location>
        <begin position="57"/>
        <end position="207"/>
    </location>
</feature>
<dbReference type="Proteomes" id="UP000376575">
    <property type="component" value="Unassembled WGS sequence"/>
</dbReference>
<dbReference type="EMBL" id="BJKP01000021">
    <property type="protein sequence ID" value="GEA27840.1"/>
    <property type="molecule type" value="Genomic_DNA"/>
</dbReference>
<evidence type="ECO:0000313" key="3">
    <source>
        <dbReference type="Proteomes" id="UP000376575"/>
    </source>
</evidence>
<dbReference type="PANTHER" id="PTHR39639:SF1">
    <property type="entry name" value="DUF262 DOMAIN-CONTAINING PROTEIN"/>
    <property type="match status" value="1"/>
</dbReference>
<organism evidence="2 3">
    <name type="scientific">Microcystis aeruginosa NIES-4325</name>
    <dbReference type="NCBI Taxonomy" id="2569534"/>
    <lineage>
        <taxon>Bacteria</taxon>
        <taxon>Bacillati</taxon>
        <taxon>Cyanobacteriota</taxon>
        <taxon>Cyanophyceae</taxon>
        <taxon>Oscillatoriophycideae</taxon>
        <taxon>Chroococcales</taxon>
        <taxon>Microcystaceae</taxon>
        <taxon>Microcystis</taxon>
    </lineage>
</organism>
<dbReference type="RefSeq" id="WP_151696386.1">
    <property type="nucleotide sequence ID" value="NZ_BJKP01000021.1"/>
</dbReference>
<dbReference type="AlphaFoldDB" id="A0A5J4FD14"/>
<sequence length="413" mass="48341">MAQLEILEEIEAVDFAEEEDDVEGESANQKKLQLKEISETVVAGSDWTTATIRDQLIRENIQLNPRFQRRDAWNITRKSRFIESLILGFPVPQIVLATNNKEKGKFIVLDGKQRLLTILQFYGDSATPNNSFTLKDLEFLDNLNGRQYQDLKNDFNLNDILDQLDNQTIRTIVIRNWKTESFLHKIFLRLNVENTPLSPQELRQALHPGGFINFLDDRAIESQALKKIFKSSYPDFRMRDTDILLRYVAFHYYLSDYRGDLKGFLDNACVWLNDRWDQNSKEIKNIIDQFEKAVQTTINIFGEKNFSRLWLPESATYRSQFNRAILDVMVFYFCDDLIRAAAEKNKEQVEDAFKSLCRTAVDRFKNAVLISTNTKQSTYDRFHLWGQALSKVLDINFNIPQMEDNRIIFKGLR</sequence>
<name>A0A5J4FD14_MICAE</name>